<dbReference type="EMBL" id="CALNXI010001359">
    <property type="protein sequence ID" value="CAH3166296.1"/>
    <property type="molecule type" value="Genomic_DNA"/>
</dbReference>
<reference evidence="2 3" key="1">
    <citation type="submission" date="2022-05" db="EMBL/GenBank/DDBJ databases">
        <authorList>
            <consortium name="Genoscope - CEA"/>
            <person name="William W."/>
        </authorList>
    </citation>
    <scope>NUCLEOTIDE SEQUENCE [LARGE SCALE GENOMIC DNA]</scope>
</reference>
<keyword evidence="3" id="KW-1185">Reference proteome</keyword>
<name>A0ABN8QPH6_9CNID</name>
<protein>
    <submittedName>
        <fullName evidence="2">Uncharacterized protein</fullName>
    </submittedName>
</protein>
<comment type="caution">
    <text evidence="2">The sequence shown here is derived from an EMBL/GenBank/DDBJ whole genome shotgun (WGS) entry which is preliminary data.</text>
</comment>
<evidence type="ECO:0000313" key="3">
    <source>
        <dbReference type="Proteomes" id="UP001159427"/>
    </source>
</evidence>
<keyword evidence="1" id="KW-0732">Signal</keyword>
<accession>A0ABN8QPH6</accession>
<feature type="chain" id="PRO_5046808726" evidence="1">
    <location>
        <begin position="28"/>
        <end position="124"/>
    </location>
</feature>
<gene>
    <name evidence="2" type="ORF">PEVE_00005621</name>
</gene>
<feature type="signal peptide" evidence="1">
    <location>
        <begin position="1"/>
        <end position="27"/>
    </location>
</feature>
<organism evidence="2 3">
    <name type="scientific">Porites evermanni</name>
    <dbReference type="NCBI Taxonomy" id="104178"/>
    <lineage>
        <taxon>Eukaryota</taxon>
        <taxon>Metazoa</taxon>
        <taxon>Cnidaria</taxon>
        <taxon>Anthozoa</taxon>
        <taxon>Hexacorallia</taxon>
        <taxon>Scleractinia</taxon>
        <taxon>Fungiina</taxon>
        <taxon>Poritidae</taxon>
        <taxon>Porites</taxon>
    </lineage>
</organism>
<dbReference type="Proteomes" id="UP001159427">
    <property type="component" value="Unassembled WGS sequence"/>
</dbReference>
<sequence length="124" mass="14218">MCHLRIIQLNLVFIIIFSFLCDIDVSSSRFQTPKTFDEEKECVINSVLKSTLYKNKWALQIFREWQDQKVLKICTIEPGALFKGEDIGVDVQELTASIEITNAKSLNFERLSKFVQRVANKSGG</sequence>
<evidence type="ECO:0000256" key="1">
    <source>
        <dbReference type="SAM" id="SignalP"/>
    </source>
</evidence>
<evidence type="ECO:0000313" key="2">
    <source>
        <dbReference type="EMBL" id="CAH3166296.1"/>
    </source>
</evidence>
<proteinExistence type="predicted"/>